<dbReference type="EMBL" id="LN891031">
    <property type="protein sequence ID" value="CUS11110.1"/>
    <property type="molecule type" value="Genomic_DNA"/>
</dbReference>
<proteinExistence type="predicted"/>
<name>A0A292PXA4_9PEZI</name>
<organism evidence="1 2">
    <name type="scientific">Tuber aestivum</name>
    <name type="common">summer truffle</name>
    <dbReference type="NCBI Taxonomy" id="59557"/>
    <lineage>
        <taxon>Eukaryota</taxon>
        <taxon>Fungi</taxon>
        <taxon>Dikarya</taxon>
        <taxon>Ascomycota</taxon>
        <taxon>Pezizomycotina</taxon>
        <taxon>Pezizomycetes</taxon>
        <taxon>Pezizales</taxon>
        <taxon>Tuberaceae</taxon>
        <taxon>Tuber</taxon>
    </lineage>
</organism>
<gene>
    <name evidence="1" type="ORF">GSTUAT00004833001</name>
</gene>
<evidence type="ECO:0000313" key="1">
    <source>
        <dbReference type="EMBL" id="CUS11110.1"/>
    </source>
</evidence>
<evidence type="ECO:0000313" key="2">
    <source>
        <dbReference type="Proteomes" id="UP001412239"/>
    </source>
</evidence>
<keyword evidence="2" id="KW-1185">Reference proteome</keyword>
<protein>
    <submittedName>
        <fullName evidence="1">Uncharacterized protein</fullName>
    </submittedName>
</protein>
<feature type="non-terminal residue" evidence="1">
    <location>
        <position position="31"/>
    </location>
</feature>
<dbReference type="AlphaFoldDB" id="A0A292PXA4"/>
<sequence length="31" mass="3538">VPEQKGPLDRVPLEVHTRDAEQSTRGWVIHS</sequence>
<reference evidence="1" key="1">
    <citation type="submission" date="2015-10" db="EMBL/GenBank/DDBJ databases">
        <authorList>
            <person name="Regsiter A."/>
            <person name="william w."/>
        </authorList>
    </citation>
    <scope>NUCLEOTIDE SEQUENCE</scope>
    <source>
        <strain evidence="1">Montdore</strain>
    </source>
</reference>
<accession>A0A292PXA4</accession>
<dbReference type="Proteomes" id="UP001412239">
    <property type="component" value="Unassembled WGS sequence"/>
</dbReference>
<feature type="non-terminal residue" evidence="1">
    <location>
        <position position="1"/>
    </location>
</feature>